<evidence type="ECO:0000256" key="6">
    <source>
        <dbReference type="SAM" id="Phobius"/>
    </source>
</evidence>
<dbReference type="SUPFAM" id="SSF50182">
    <property type="entry name" value="Sm-like ribonucleoproteins"/>
    <property type="match status" value="1"/>
</dbReference>
<gene>
    <name evidence="8" type="ORF">NCTC13354_01312</name>
</gene>
<feature type="transmembrane region" description="Helical" evidence="6">
    <location>
        <begin position="114"/>
        <end position="140"/>
    </location>
</feature>
<evidence type="ECO:0000256" key="3">
    <source>
        <dbReference type="ARBA" id="ARBA00022989"/>
    </source>
</evidence>
<accession>A0A3S4UZG5</accession>
<evidence type="ECO:0000256" key="2">
    <source>
        <dbReference type="ARBA" id="ARBA00022692"/>
    </source>
</evidence>
<dbReference type="Gene3D" id="1.10.287.1260">
    <property type="match status" value="1"/>
</dbReference>
<evidence type="ECO:0000313" key="9">
    <source>
        <dbReference type="Proteomes" id="UP000269542"/>
    </source>
</evidence>
<keyword evidence="9" id="KW-1185">Reference proteome</keyword>
<organism evidence="8 9">
    <name type="scientific">Trueperella bialowiezensis</name>
    <dbReference type="NCBI Taxonomy" id="312285"/>
    <lineage>
        <taxon>Bacteria</taxon>
        <taxon>Bacillati</taxon>
        <taxon>Actinomycetota</taxon>
        <taxon>Actinomycetes</taxon>
        <taxon>Actinomycetales</taxon>
        <taxon>Actinomycetaceae</taxon>
        <taxon>Trueperella</taxon>
    </lineage>
</organism>
<feature type="region of interest" description="Disordered" evidence="5">
    <location>
        <begin position="469"/>
        <end position="489"/>
    </location>
</feature>
<evidence type="ECO:0000256" key="4">
    <source>
        <dbReference type="ARBA" id="ARBA00023136"/>
    </source>
</evidence>
<dbReference type="PANTHER" id="PTHR30566">
    <property type="entry name" value="YNAI-RELATED MECHANOSENSITIVE ION CHANNEL"/>
    <property type="match status" value="1"/>
</dbReference>
<evidence type="ECO:0000313" key="8">
    <source>
        <dbReference type="EMBL" id="VEI13592.1"/>
    </source>
</evidence>
<feature type="compositionally biased region" description="Basic and acidic residues" evidence="5">
    <location>
        <begin position="572"/>
        <end position="593"/>
    </location>
</feature>
<keyword evidence="3 6" id="KW-1133">Transmembrane helix</keyword>
<dbReference type="KEGG" id="tbw:NCTC13354_01312"/>
<sequence length="607" mass="66638">MRERCKNAKFIGGGVSHVRKLNPFTVVYQTYCCFDRCLRGFPLAVSKKRNCSFGVRGMIYSCFMTTLALFSPLASESAYRVALSRVWHTVPGGDVTPPEEVEAAVETTFDAFRLLLNVGIGAVIGLVAGFLIIAVARLLGRRSPYMDPVTKAVARPVELAVAVIGAWAGFQVGRADIGETGPSWLDSLDHIFLICVIILVTWVLVGFVNGVTVAINERMAETSEGRAARVKTQTQILRRVVVAIIWILGAAGVLVTFPGARAAGASIFASAGIVSVVVGLAAQTTLSNVFSGLQLAFTDSIRVGDIVHYQGNYTTVEEITLTYVVLAVWDGRRIIVPSQIMTTESFENWTRRAPEMTGDVLIKMDWQVPIDAARLRLEQILEATDLWDGRTGVLQINDASTTEGVLVRCLISAESSPKLTDLRNHVREEMVRWIQEEAPQAAPHTRIYRDEKGDFQEKKQKTEALVNLREQEKPPVFKPESEEETRRKTLETEVISDDDVKRIRRVPLDERGAQLTEGADAEPGTPDEANGGGDTTETRTTGVSTGPIKSAIFTGSPEAVERAKAYSGPGEKVYEERTRRIEESRDDLDKVDAESDGESQNNKGEHP</sequence>
<keyword evidence="4 6" id="KW-0472">Membrane</keyword>
<dbReference type="Proteomes" id="UP000269542">
    <property type="component" value="Chromosome"/>
</dbReference>
<reference evidence="8 9" key="1">
    <citation type="submission" date="2018-12" db="EMBL/GenBank/DDBJ databases">
        <authorList>
            <consortium name="Pathogen Informatics"/>
        </authorList>
    </citation>
    <scope>NUCLEOTIDE SEQUENCE [LARGE SCALE GENOMIC DNA]</scope>
    <source>
        <strain evidence="8 9">NCTC13354</strain>
    </source>
</reference>
<feature type="transmembrane region" description="Helical" evidence="6">
    <location>
        <begin position="57"/>
        <end position="75"/>
    </location>
</feature>
<dbReference type="Pfam" id="PF00924">
    <property type="entry name" value="MS_channel_2nd"/>
    <property type="match status" value="1"/>
</dbReference>
<comment type="subcellular location">
    <subcellularLocation>
        <location evidence="1">Membrane</location>
    </subcellularLocation>
</comment>
<feature type="region of interest" description="Disordered" evidence="5">
    <location>
        <begin position="506"/>
        <end position="607"/>
    </location>
</feature>
<dbReference type="GO" id="GO:0016020">
    <property type="term" value="C:membrane"/>
    <property type="evidence" value="ECO:0007669"/>
    <property type="project" value="UniProtKB-SubCell"/>
</dbReference>
<dbReference type="InterPro" id="IPR006685">
    <property type="entry name" value="MscS_channel_2nd"/>
</dbReference>
<dbReference type="InterPro" id="IPR023408">
    <property type="entry name" value="MscS_beta-dom_sf"/>
</dbReference>
<feature type="transmembrane region" description="Helical" evidence="6">
    <location>
        <begin position="190"/>
        <end position="215"/>
    </location>
</feature>
<feature type="transmembrane region" description="Helical" evidence="6">
    <location>
        <begin position="236"/>
        <end position="257"/>
    </location>
</feature>
<evidence type="ECO:0000259" key="7">
    <source>
        <dbReference type="Pfam" id="PF00924"/>
    </source>
</evidence>
<feature type="compositionally biased region" description="Polar residues" evidence="5">
    <location>
        <begin position="598"/>
        <end position="607"/>
    </location>
</feature>
<feature type="transmembrane region" description="Helical" evidence="6">
    <location>
        <begin position="152"/>
        <end position="170"/>
    </location>
</feature>
<dbReference type="EMBL" id="LR134476">
    <property type="protein sequence ID" value="VEI13592.1"/>
    <property type="molecule type" value="Genomic_DNA"/>
</dbReference>
<dbReference type="OrthoDB" id="9792218at2"/>
<dbReference type="AlphaFoldDB" id="A0A3S4UZG5"/>
<name>A0A3S4UZG5_9ACTO</name>
<keyword evidence="2 6" id="KW-0812">Transmembrane</keyword>
<protein>
    <submittedName>
        <fullName evidence="8">Uncharacterized MscS family protein HI_0195.1</fullName>
    </submittedName>
</protein>
<dbReference type="InterPro" id="IPR010920">
    <property type="entry name" value="LSM_dom_sf"/>
</dbReference>
<dbReference type="GO" id="GO:0055085">
    <property type="term" value="P:transmembrane transport"/>
    <property type="evidence" value="ECO:0007669"/>
    <property type="project" value="InterPro"/>
</dbReference>
<evidence type="ECO:0000256" key="5">
    <source>
        <dbReference type="SAM" id="MobiDB-lite"/>
    </source>
</evidence>
<feature type="domain" description="Mechanosensitive ion channel MscS" evidence="7">
    <location>
        <begin position="285"/>
        <end position="351"/>
    </location>
</feature>
<dbReference type="Gene3D" id="2.30.30.60">
    <property type="match status" value="1"/>
</dbReference>
<evidence type="ECO:0000256" key="1">
    <source>
        <dbReference type="ARBA" id="ARBA00004370"/>
    </source>
</evidence>
<dbReference type="PANTHER" id="PTHR30566:SF25">
    <property type="entry name" value="INNER MEMBRANE PROTEIN"/>
    <property type="match status" value="1"/>
</dbReference>
<proteinExistence type="predicted"/>